<dbReference type="AlphaFoldDB" id="A0A6G4XPJ5"/>
<dbReference type="RefSeq" id="WP_165334952.1">
    <property type="nucleotide sequence ID" value="NZ_JAAKZW010000155.1"/>
</dbReference>
<feature type="transmembrane region" description="Helical" evidence="1">
    <location>
        <begin position="20"/>
        <end position="42"/>
    </location>
</feature>
<keyword evidence="3" id="KW-1185">Reference proteome</keyword>
<organism evidence="2 3">
    <name type="scientific">Streptomyces mesophilus</name>
    <dbReference type="NCBI Taxonomy" id="1775132"/>
    <lineage>
        <taxon>Bacteria</taxon>
        <taxon>Bacillati</taxon>
        <taxon>Actinomycetota</taxon>
        <taxon>Actinomycetes</taxon>
        <taxon>Kitasatosporales</taxon>
        <taxon>Streptomycetaceae</taxon>
        <taxon>Streptomyces</taxon>
    </lineage>
</organism>
<gene>
    <name evidence="2" type="ORF">G6045_28220</name>
</gene>
<reference evidence="2 3" key="1">
    <citation type="submission" date="2020-02" db="EMBL/GenBank/DDBJ databases">
        <title>Whole-genome analyses of novel actinobacteria.</title>
        <authorList>
            <person name="Sahin N."/>
            <person name="Tokatli A."/>
        </authorList>
    </citation>
    <scope>NUCLEOTIDE SEQUENCE [LARGE SCALE GENOMIC DNA]</scope>
    <source>
        <strain evidence="2 3">YC504</strain>
    </source>
</reference>
<keyword evidence="1" id="KW-0812">Transmembrane</keyword>
<name>A0A6G4XPJ5_9ACTN</name>
<evidence type="ECO:0000256" key="1">
    <source>
        <dbReference type="SAM" id="Phobius"/>
    </source>
</evidence>
<sequence length="75" mass="7601">MNEHPRAPRSALCVETGTPIRLNGAEASVVIIVVIAAVALTLAGTPTLVALEILTGTGIVGTYLARRAPLAPSAL</sequence>
<keyword evidence="1" id="KW-1133">Transmembrane helix</keyword>
<proteinExistence type="predicted"/>
<keyword evidence="1" id="KW-0472">Membrane</keyword>
<dbReference type="Proteomes" id="UP000481109">
    <property type="component" value="Unassembled WGS sequence"/>
</dbReference>
<evidence type="ECO:0000313" key="2">
    <source>
        <dbReference type="EMBL" id="NGO79509.1"/>
    </source>
</evidence>
<accession>A0A6G4XPJ5</accession>
<dbReference type="EMBL" id="JAAKZW010000155">
    <property type="protein sequence ID" value="NGO79509.1"/>
    <property type="molecule type" value="Genomic_DNA"/>
</dbReference>
<evidence type="ECO:0000313" key="3">
    <source>
        <dbReference type="Proteomes" id="UP000481109"/>
    </source>
</evidence>
<protein>
    <submittedName>
        <fullName evidence="2">Uncharacterized protein</fullName>
    </submittedName>
</protein>
<comment type="caution">
    <text evidence="2">The sequence shown here is derived from an EMBL/GenBank/DDBJ whole genome shotgun (WGS) entry which is preliminary data.</text>
</comment>